<evidence type="ECO:0000313" key="2">
    <source>
        <dbReference type="Proteomes" id="UP001235874"/>
    </source>
</evidence>
<dbReference type="AlphaFoldDB" id="A0AAJ6HSV1"/>
<dbReference type="Proteomes" id="UP001235874">
    <property type="component" value="Chromosome"/>
</dbReference>
<sequence>MAEEEQVFGFHRVFEGPAVRIATGSLLAMPGRVASIHELAHQSLTDSTTFGQLMKLCAVLEHTAPERPVNLHRLAGQCRTVHESLATFESVWMAADGDLSVLAGSREYLSWYKDAAEAVPFADHSRLKLLALQGIAHACMCGPGLHGLARLGANDPAAWQVAAADRPDRRLEPPPLSWSFLIMV</sequence>
<accession>A0AAJ6HSV1</accession>
<evidence type="ECO:0000313" key="1">
    <source>
        <dbReference type="EMBL" id="WLS43254.1"/>
    </source>
</evidence>
<reference evidence="1 2" key="1">
    <citation type="submission" date="2023-07" db="EMBL/GenBank/DDBJ databases">
        <title>Micromonospora profundi TRM 95458 converts glycerol to a new osmotic compound.</title>
        <authorList>
            <person name="Lu D."/>
        </authorList>
    </citation>
    <scope>NUCLEOTIDE SEQUENCE [LARGE SCALE GENOMIC DNA]</scope>
    <source>
        <strain evidence="1 2">TRM95458</strain>
    </source>
</reference>
<protein>
    <submittedName>
        <fullName evidence="1">Uncharacterized protein</fullName>
    </submittedName>
</protein>
<proteinExistence type="predicted"/>
<gene>
    <name evidence="1" type="ORF">Q3V37_17700</name>
</gene>
<dbReference type="KEGG" id="mprn:Q3V37_17700"/>
<organism evidence="1 2">
    <name type="scientific">Micromonospora profundi</name>
    <dbReference type="NCBI Taxonomy" id="1420889"/>
    <lineage>
        <taxon>Bacteria</taxon>
        <taxon>Bacillati</taxon>
        <taxon>Actinomycetota</taxon>
        <taxon>Actinomycetes</taxon>
        <taxon>Micromonosporales</taxon>
        <taxon>Micromonosporaceae</taxon>
        <taxon>Micromonospora</taxon>
    </lineage>
</organism>
<keyword evidence="2" id="KW-1185">Reference proteome</keyword>
<dbReference type="RefSeq" id="WP_306270632.1">
    <property type="nucleotide sequence ID" value="NZ_CP130472.1"/>
</dbReference>
<name>A0AAJ6HSV1_9ACTN</name>
<dbReference type="EMBL" id="CP130472">
    <property type="protein sequence ID" value="WLS43254.1"/>
    <property type="molecule type" value="Genomic_DNA"/>
</dbReference>